<proteinExistence type="predicted"/>
<comment type="caution">
    <text evidence="2">The sequence shown here is derived from an EMBL/GenBank/DDBJ whole genome shotgun (WGS) entry which is preliminary data.</text>
</comment>
<dbReference type="InterPro" id="IPR049820">
    <property type="entry name" value="Trnsprt_adja_ssu-like"/>
</dbReference>
<protein>
    <submittedName>
        <fullName evidence="2">Uncharacterized protein</fullName>
    </submittedName>
</protein>
<keyword evidence="1" id="KW-0472">Membrane</keyword>
<name>A0A1B6NVI8_9ZZZZ</name>
<evidence type="ECO:0000256" key="1">
    <source>
        <dbReference type="SAM" id="Phobius"/>
    </source>
</evidence>
<dbReference type="EMBL" id="AYSL01000520">
    <property type="protein sequence ID" value="KTF07469.1"/>
    <property type="molecule type" value="Genomic_DNA"/>
</dbReference>
<evidence type="ECO:0000313" key="2">
    <source>
        <dbReference type="EMBL" id="KTF07469.1"/>
    </source>
</evidence>
<sequence length="44" mass="5127">MDNVFIYGLYILIWPAITLGVLVLICTATYRDIKRAKRNNEEIL</sequence>
<feature type="transmembrane region" description="Helical" evidence="1">
    <location>
        <begin position="6"/>
        <end position="30"/>
    </location>
</feature>
<keyword evidence="1" id="KW-1133">Transmembrane helix</keyword>
<dbReference type="AlphaFoldDB" id="A0A1B6NVI8"/>
<accession>A0A1B6NVI8</accession>
<reference evidence="2" key="1">
    <citation type="submission" date="2013-11" db="EMBL/GenBank/DDBJ databases">
        <title>Microbial diversity, functional groups and degradation webs in Northern and Southern Mediterranean and Red Sea marine crude oil polluted sites.</title>
        <authorList>
            <person name="Daffonchio D."/>
            <person name="Mapelli F."/>
            <person name="Ferrer M."/>
            <person name="Richter M."/>
            <person name="Cherif A."/>
            <person name="Malkawi H.I."/>
            <person name="Yakimov M.M."/>
            <person name="Abdel-Fattah Y.R."/>
            <person name="Blaghen M."/>
            <person name="Golyshin P.N."/>
            <person name="Kalogerakis N."/>
            <person name="Boon N."/>
            <person name="Magagnini M."/>
            <person name="Fava F."/>
        </authorList>
    </citation>
    <scope>NUCLEOTIDE SEQUENCE</scope>
</reference>
<keyword evidence="1" id="KW-0812">Transmembrane</keyword>
<dbReference type="NCBIfam" id="NF038354">
    <property type="entry name" value="trnsprt_adja_43"/>
    <property type="match status" value="1"/>
</dbReference>
<organism evidence="2">
    <name type="scientific">marine sediment metagenome</name>
    <dbReference type="NCBI Taxonomy" id="412755"/>
    <lineage>
        <taxon>unclassified sequences</taxon>
        <taxon>metagenomes</taxon>
        <taxon>ecological metagenomes</taxon>
    </lineage>
</organism>
<gene>
    <name evidence="2" type="ORF">MGSAQ_001036</name>
</gene>